<dbReference type="RefSeq" id="WP_218033438.1">
    <property type="nucleotide sequence ID" value="NZ_BJYS01000004.1"/>
</dbReference>
<gene>
    <name evidence="1" type="ORF">AAE02nite_07850</name>
</gene>
<evidence type="ECO:0000313" key="1">
    <source>
        <dbReference type="EMBL" id="GEO03121.1"/>
    </source>
</evidence>
<keyword evidence="2" id="KW-1185">Reference proteome</keyword>
<evidence type="ECO:0000313" key="2">
    <source>
        <dbReference type="Proteomes" id="UP000321532"/>
    </source>
</evidence>
<sequence length="95" mass="11560">MHNVKKKADTGERLMLDINRTLRKNRSILKTLSPMGKTTIRQEYLKIQGFDFRYYTHQYQTRQGNIYNFCYEYGYLLLPEEKVLIVNWQSYMQPK</sequence>
<dbReference type="Proteomes" id="UP000321532">
    <property type="component" value="Unassembled WGS sequence"/>
</dbReference>
<dbReference type="AlphaFoldDB" id="A0A512ATS4"/>
<proteinExistence type="predicted"/>
<name>A0A512ATS4_9BACT</name>
<protein>
    <submittedName>
        <fullName evidence="1">Uncharacterized protein</fullName>
    </submittedName>
</protein>
<dbReference type="EMBL" id="BJYS01000004">
    <property type="protein sequence ID" value="GEO03121.1"/>
    <property type="molecule type" value="Genomic_DNA"/>
</dbReference>
<comment type="caution">
    <text evidence="1">The sequence shown here is derived from an EMBL/GenBank/DDBJ whole genome shotgun (WGS) entry which is preliminary data.</text>
</comment>
<reference evidence="1 2" key="1">
    <citation type="submission" date="2019-07" db="EMBL/GenBank/DDBJ databases">
        <title>Whole genome shotgun sequence of Adhaeribacter aerolatus NBRC 106133.</title>
        <authorList>
            <person name="Hosoyama A."/>
            <person name="Uohara A."/>
            <person name="Ohji S."/>
            <person name="Ichikawa N."/>
        </authorList>
    </citation>
    <scope>NUCLEOTIDE SEQUENCE [LARGE SCALE GENOMIC DNA]</scope>
    <source>
        <strain evidence="1 2">NBRC 106133</strain>
    </source>
</reference>
<accession>A0A512ATS4</accession>
<organism evidence="1 2">
    <name type="scientific">Adhaeribacter aerolatus</name>
    <dbReference type="NCBI Taxonomy" id="670289"/>
    <lineage>
        <taxon>Bacteria</taxon>
        <taxon>Pseudomonadati</taxon>
        <taxon>Bacteroidota</taxon>
        <taxon>Cytophagia</taxon>
        <taxon>Cytophagales</taxon>
        <taxon>Hymenobacteraceae</taxon>
        <taxon>Adhaeribacter</taxon>
    </lineage>
</organism>